<organism evidence="19">
    <name type="scientific">marine sediment metagenome</name>
    <dbReference type="NCBI Taxonomy" id="412755"/>
    <lineage>
        <taxon>unclassified sequences</taxon>
        <taxon>metagenomes</taxon>
        <taxon>ecological metagenomes</taxon>
    </lineage>
</organism>
<keyword evidence="10" id="KW-1278">Translocase</keyword>
<feature type="transmembrane region" description="Helical" evidence="17">
    <location>
        <begin position="830"/>
        <end position="853"/>
    </location>
</feature>
<keyword evidence="11" id="KW-0249">Electron transport</keyword>
<dbReference type="InterPro" id="IPR000883">
    <property type="entry name" value="Cyt_C_Oxase_1"/>
</dbReference>
<dbReference type="UniPathway" id="UPA00705"/>
<feature type="transmembrane region" description="Helical" evidence="17">
    <location>
        <begin position="221"/>
        <end position="243"/>
    </location>
</feature>
<feature type="transmembrane region" description="Helical" evidence="17">
    <location>
        <begin position="448"/>
        <end position="469"/>
    </location>
</feature>
<dbReference type="GO" id="GO:0006119">
    <property type="term" value="P:oxidative phosphorylation"/>
    <property type="evidence" value="ECO:0007669"/>
    <property type="project" value="UniProtKB-UniPathway"/>
</dbReference>
<feature type="transmembrane region" description="Helical" evidence="17">
    <location>
        <begin position="61"/>
        <end position="86"/>
    </location>
</feature>
<keyword evidence="6" id="KW-0349">Heme</keyword>
<feature type="transmembrane region" description="Helical" evidence="17">
    <location>
        <begin position="679"/>
        <end position="705"/>
    </location>
</feature>
<feature type="transmembrane region" description="Helical" evidence="17">
    <location>
        <begin position="141"/>
        <end position="160"/>
    </location>
</feature>
<dbReference type="Gene3D" id="1.20.210.10">
    <property type="entry name" value="Cytochrome c oxidase-like, subunit I domain"/>
    <property type="match status" value="1"/>
</dbReference>
<evidence type="ECO:0000256" key="10">
    <source>
        <dbReference type="ARBA" id="ARBA00022967"/>
    </source>
</evidence>
<keyword evidence="7" id="KW-0679">Respiratory chain</keyword>
<evidence type="ECO:0000259" key="18">
    <source>
        <dbReference type="PROSITE" id="PS50855"/>
    </source>
</evidence>
<evidence type="ECO:0000256" key="11">
    <source>
        <dbReference type="ARBA" id="ARBA00022982"/>
    </source>
</evidence>
<dbReference type="Pfam" id="PF00115">
    <property type="entry name" value="COX1"/>
    <property type="match status" value="1"/>
</dbReference>
<evidence type="ECO:0000256" key="12">
    <source>
        <dbReference type="ARBA" id="ARBA00022989"/>
    </source>
</evidence>
<evidence type="ECO:0000256" key="16">
    <source>
        <dbReference type="ARBA" id="ARBA00047816"/>
    </source>
</evidence>
<dbReference type="GO" id="GO:0020037">
    <property type="term" value="F:heme binding"/>
    <property type="evidence" value="ECO:0007669"/>
    <property type="project" value="InterPro"/>
</dbReference>
<feature type="transmembrane region" description="Helical" evidence="17">
    <location>
        <begin position="749"/>
        <end position="773"/>
    </location>
</feature>
<feature type="transmembrane region" description="Helical" evidence="17">
    <location>
        <begin position="185"/>
        <end position="209"/>
    </location>
</feature>
<keyword evidence="4" id="KW-0813">Transport</keyword>
<dbReference type="PRINTS" id="PR01165">
    <property type="entry name" value="CYCOXIDASEI"/>
</dbReference>
<keyword evidence="5" id="KW-1003">Cell membrane</keyword>
<keyword evidence="13" id="KW-0408">Iron</keyword>
<dbReference type="PANTHER" id="PTHR10422:SF35">
    <property type="entry name" value="CYTOCHROME BO(3) UBIQUINOL OXIDASE SUBUNIT 1"/>
    <property type="match status" value="1"/>
</dbReference>
<feature type="transmembrane region" description="Helical" evidence="17">
    <location>
        <begin position="341"/>
        <end position="366"/>
    </location>
</feature>
<dbReference type="InterPro" id="IPR023616">
    <property type="entry name" value="Cyt_c_oxase-like_su1_dom"/>
</dbReference>
<keyword evidence="15 17" id="KW-0472">Membrane</keyword>
<sequence length="854" mass="94561">MTGRLSLPLPQGPFPPTEEMLAQPVPEAEQKRGAAELRAAWKTPTGWRYWSAVNNSEVGTWYSLTALTFMLIAGLLALAMRVQLAFPDSTFLDADRFNQFFTMHGSAMMFLFAVPMFEAISILLLPAFLGARDMPFPRLSAYGYWCFLIGGCFVLGSLLFDAAPKAGWFMYPPLATKEDGIGPDIWLLGLSFIEVASIAAAVELIVGALKCRPPGMRVNIMPLYAWYVMVVGGMILFAFPPLIAGDFLFELERSFDWPFFDPTRGGDPILWQHLFWIFGHPEVYIVFLPSIAIASMIVPTVARRPIVGYSWIVLSAVGTGFLSFGLWVHHMFTTGLPQISLGFFSAASEAVVIPTGIQLFAFVATLMVGRVKMSLPMLWIAGALAIFVAGGLTGVMLAIVPFNWQVHDTYFIVAHLHYTLFGGMVFPVLAGVYYFYPFLRKKLLSETLGRWAFWLIFTGFNVTFLPMHLTGLKGMPRRVFTYPESSGWGWLNLISTIGAFVIAAGFAVFLYDLLRSKKNQPQIPRNPWGAGTLEFSHEVPAEAWGVRSVPYIHSRYPLWDQPQLTERMDAGRFYLQDAPEHQRETIVTSVIDGTPMYVQRVTGPAWITLLAAFFTGGAFIFPTFHIYTPAIISGAFAIVCVLYWLWTSTARPPKDEMREAGLGLRLPTYASGPDSVGWWAMWITMLGDATAFASLIFGFFFYWTARPDFPPAGAEHAIGVWVVVAGVSLVIAWATTVGAREVNSRGYTMLARTALLIAPILALGGAGAAYMAVRQMDPTSHVYPAIMWALMIWLVAHVLAGVIMQGYCLAGSAWGKLTDKYDADLRNVTLYWHFMALKAVTTAVVLGLVPGWLS</sequence>
<keyword evidence="8 17" id="KW-0812">Transmembrane</keyword>
<evidence type="ECO:0000256" key="6">
    <source>
        <dbReference type="ARBA" id="ARBA00022617"/>
    </source>
</evidence>
<name>A0A0F9TYI2_9ZZZZ</name>
<feature type="transmembrane region" description="Helical" evidence="17">
    <location>
        <begin position="626"/>
        <end position="646"/>
    </location>
</feature>
<evidence type="ECO:0000256" key="1">
    <source>
        <dbReference type="ARBA" id="ARBA00004651"/>
    </source>
</evidence>
<feature type="domain" description="Cytochrome oxidase subunit I profile" evidence="18">
    <location>
        <begin position="41"/>
        <end position="553"/>
    </location>
</feature>
<reference evidence="19" key="1">
    <citation type="journal article" date="2015" name="Nature">
        <title>Complex archaea that bridge the gap between prokaryotes and eukaryotes.</title>
        <authorList>
            <person name="Spang A."/>
            <person name="Saw J.H."/>
            <person name="Jorgensen S.L."/>
            <person name="Zaremba-Niedzwiedzka K."/>
            <person name="Martijn J."/>
            <person name="Lind A.E."/>
            <person name="van Eijk R."/>
            <person name="Schleper C."/>
            <person name="Guy L."/>
            <person name="Ettema T.J."/>
        </authorList>
    </citation>
    <scope>NUCLEOTIDE SEQUENCE</scope>
</reference>
<dbReference type="PROSITE" id="PS00077">
    <property type="entry name" value="COX1_CUB"/>
    <property type="match status" value="1"/>
</dbReference>
<keyword evidence="14" id="KW-0186">Copper</keyword>
<feature type="transmembrane region" description="Helical" evidence="17">
    <location>
        <begin position="489"/>
        <end position="511"/>
    </location>
</feature>
<feature type="transmembrane region" description="Helical" evidence="17">
    <location>
        <begin position="309"/>
        <end position="329"/>
    </location>
</feature>
<evidence type="ECO:0000256" key="15">
    <source>
        <dbReference type="ARBA" id="ARBA00023136"/>
    </source>
</evidence>
<evidence type="ECO:0000256" key="14">
    <source>
        <dbReference type="ARBA" id="ARBA00023008"/>
    </source>
</evidence>
<dbReference type="InterPro" id="IPR013833">
    <property type="entry name" value="Cyt_c_oxidase_su3_a-hlx"/>
</dbReference>
<dbReference type="GO" id="GO:0015990">
    <property type="term" value="P:electron transport coupled proton transport"/>
    <property type="evidence" value="ECO:0007669"/>
    <property type="project" value="InterPro"/>
</dbReference>
<proteinExistence type="predicted"/>
<evidence type="ECO:0000256" key="8">
    <source>
        <dbReference type="ARBA" id="ARBA00022692"/>
    </source>
</evidence>
<feature type="transmembrane region" description="Helical" evidence="17">
    <location>
        <begin position="601"/>
        <end position="620"/>
    </location>
</feature>
<dbReference type="InterPro" id="IPR023615">
    <property type="entry name" value="Cyt_c_Oxase_su1_BS"/>
</dbReference>
<comment type="pathway">
    <text evidence="2">Energy metabolism; oxidative phosphorylation.</text>
</comment>
<dbReference type="FunFam" id="1.20.210.10:FF:000006">
    <property type="entry name" value="Cytochrome c oxidase subunit 1"/>
    <property type="match status" value="1"/>
</dbReference>
<dbReference type="EC" id="7.1.1.9" evidence="3"/>
<dbReference type="GO" id="GO:0004129">
    <property type="term" value="F:cytochrome-c oxidase activity"/>
    <property type="evidence" value="ECO:0007669"/>
    <property type="project" value="UniProtKB-EC"/>
</dbReference>
<evidence type="ECO:0000256" key="13">
    <source>
        <dbReference type="ARBA" id="ARBA00023004"/>
    </source>
</evidence>
<keyword evidence="12 17" id="KW-1133">Transmembrane helix</keyword>
<evidence type="ECO:0000256" key="2">
    <source>
        <dbReference type="ARBA" id="ARBA00004673"/>
    </source>
</evidence>
<dbReference type="Gene3D" id="1.20.120.80">
    <property type="entry name" value="Cytochrome c oxidase, subunit III, four-helix bundle"/>
    <property type="match status" value="1"/>
</dbReference>
<dbReference type="SUPFAM" id="SSF81452">
    <property type="entry name" value="Cytochrome c oxidase subunit III-like"/>
    <property type="match status" value="1"/>
</dbReference>
<feature type="transmembrane region" description="Helical" evidence="17">
    <location>
        <begin position="717"/>
        <end position="737"/>
    </location>
</feature>
<evidence type="ECO:0000313" key="19">
    <source>
        <dbReference type="EMBL" id="KKN80027.1"/>
    </source>
</evidence>
<evidence type="ECO:0000256" key="17">
    <source>
        <dbReference type="SAM" id="Phobius"/>
    </source>
</evidence>
<dbReference type="NCBIfam" id="TIGR02891">
    <property type="entry name" value="CtaD_CoxA"/>
    <property type="match status" value="1"/>
</dbReference>
<accession>A0A0F9TYI2</accession>
<dbReference type="PROSITE" id="PS50855">
    <property type="entry name" value="COX1"/>
    <property type="match status" value="1"/>
</dbReference>
<gene>
    <name evidence="19" type="ORF">LCGC14_0334100</name>
</gene>
<feature type="transmembrane region" description="Helical" evidence="17">
    <location>
        <begin position="416"/>
        <end position="436"/>
    </location>
</feature>
<feature type="transmembrane region" description="Helical" evidence="17">
    <location>
        <begin position="378"/>
        <end position="404"/>
    </location>
</feature>
<dbReference type="InterPro" id="IPR014241">
    <property type="entry name" value="Cyt_c_oxidase_su1_bac"/>
</dbReference>
<dbReference type="GO" id="GO:0046872">
    <property type="term" value="F:metal ion binding"/>
    <property type="evidence" value="ECO:0007669"/>
    <property type="project" value="UniProtKB-KW"/>
</dbReference>
<dbReference type="GO" id="GO:0022904">
    <property type="term" value="P:respiratory electron transport chain"/>
    <property type="evidence" value="ECO:0007669"/>
    <property type="project" value="InterPro"/>
</dbReference>
<dbReference type="InterPro" id="IPR035973">
    <property type="entry name" value="Cyt_c_oxidase_su3-like_sf"/>
</dbReference>
<feature type="transmembrane region" description="Helical" evidence="17">
    <location>
        <begin position="785"/>
        <end position="809"/>
    </location>
</feature>
<feature type="transmembrane region" description="Helical" evidence="17">
    <location>
        <begin position="283"/>
        <end position="302"/>
    </location>
</feature>
<dbReference type="AlphaFoldDB" id="A0A0F9TYI2"/>
<feature type="transmembrane region" description="Helical" evidence="17">
    <location>
        <begin position="106"/>
        <end position="129"/>
    </location>
</feature>
<comment type="subcellular location">
    <subcellularLocation>
        <location evidence="1">Cell membrane</location>
        <topology evidence="1">Multi-pass membrane protein</topology>
    </subcellularLocation>
</comment>
<dbReference type="SUPFAM" id="SSF81442">
    <property type="entry name" value="Cytochrome c oxidase subunit I-like"/>
    <property type="match status" value="1"/>
</dbReference>
<evidence type="ECO:0000256" key="7">
    <source>
        <dbReference type="ARBA" id="ARBA00022660"/>
    </source>
</evidence>
<dbReference type="PANTHER" id="PTHR10422">
    <property type="entry name" value="CYTOCHROME C OXIDASE SUBUNIT 1"/>
    <property type="match status" value="1"/>
</dbReference>
<dbReference type="EMBL" id="LAZR01000238">
    <property type="protein sequence ID" value="KKN80027.1"/>
    <property type="molecule type" value="Genomic_DNA"/>
</dbReference>
<protein>
    <recommendedName>
        <fullName evidence="3">cytochrome-c oxidase</fullName>
        <ecNumber evidence="3">7.1.1.9</ecNumber>
    </recommendedName>
</protein>
<evidence type="ECO:0000256" key="3">
    <source>
        <dbReference type="ARBA" id="ARBA00012949"/>
    </source>
</evidence>
<evidence type="ECO:0000256" key="5">
    <source>
        <dbReference type="ARBA" id="ARBA00022475"/>
    </source>
</evidence>
<evidence type="ECO:0000256" key="9">
    <source>
        <dbReference type="ARBA" id="ARBA00022723"/>
    </source>
</evidence>
<comment type="caution">
    <text evidence="19">The sequence shown here is derived from an EMBL/GenBank/DDBJ whole genome shotgun (WGS) entry which is preliminary data.</text>
</comment>
<dbReference type="GO" id="GO:0005886">
    <property type="term" value="C:plasma membrane"/>
    <property type="evidence" value="ECO:0007669"/>
    <property type="project" value="UniProtKB-SubCell"/>
</dbReference>
<comment type="catalytic activity">
    <reaction evidence="16">
        <text>4 Fe(II)-[cytochrome c] + O2 + 8 H(+)(in) = 4 Fe(III)-[cytochrome c] + 2 H2O + 4 H(+)(out)</text>
        <dbReference type="Rhea" id="RHEA:11436"/>
        <dbReference type="Rhea" id="RHEA-COMP:10350"/>
        <dbReference type="Rhea" id="RHEA-COMP:14399"/>
        <dbReference type="ChEBI" id="CHEBI:15377"/>
        <dbReference type="ChEBI" id="CHEBI:15378"/>
        <dbReference type="ChEBI" id="CHEBI:15379"/>
        <dbReference type="ChEBI" id="CHEBI:29033"/>
        <dbReference type="ChEBI" id="CHEBI:29034"/>
        <dbReference type="EC" id="7.1.1.9"/>
    </reaction>
</comment>
<keyword evidence="9" id="KW-0479">Metal-binding</keyword>
<evidence type="ECO:0000256" key="4">
    <source>
        <dbReference type="ARBA" id="ARBA00022448"/>
    </source>
</evidence>
<dbReference type="InterPro" id="IPR036927">
    <property type="entry name" value="Cyt_c_oxase-like_su1_sf"/>
</dbReference>